<accession>A0A7G6X369</accession>
<reference evidence="4" key="1">
    <citation type="submission" date="2019-09" db="EMBL/GenBank/DDBJ databases">
        <title>Antimicrobial potential of Antarctic Bacteria.</title>
        <authorList>
            <person name="Benaud N."/>
            <person name="Edwards R.J."/>
            <person name="Ferrari B.C."/>
        </authorList>
    </citation>
    <scope>NUCLEOTIDE SEQUENCE [LARGE SCALE GENOMIC DNA]</scope>
    <source>
        <strain evidence="4">SPB151</strain>
    </source>
</reference>
<dbReference type="Gene3D" id="3.40.630.30">
    <property type="match status" value="1"/>
</dbReference>
<feature type="domain" description="N-acetyltransferase" evidence="2">
    <location>
        <begin position="98"/>
        <end position="257"/>
    </location>
</feature>
<dbReference type="PROSITE" id="PS51186">
    <property type="entry name" value="GNAT"/>
    <property type="match status" value="1"/>
</dbReference>
<dbReference type="PANTHER" id="PTHR43441">
    <property type="entry name" value="RIBOSOMAL-PROTEIN-SERINE ACETYLTRANSFERASE"/>
    <property type="match status" value="1"/>
</dbReference>
<name>A0A7G6X369_9ACTN</name>
<dbReference type="EMBL" id="CP043661">
    <property type="protein sequence ID" value="QNE20684.1"/>
    <property type="molecule type" value="Genomic_DNA"/>
</dbReference>
<evidence type="ECO:0000259" key="2">
    <source>
        <dbReference type="PROSITE" id="PS51186"/>
    </source>
</evidence>
<reference evidence="3 4" key="2">
    <citation type="journal article" date="2020" name="Microbiol. Resour. Announc.">
        <title>Antarctic desert soil bacteria exhibit high novel natural product potential, evaluated through long-read genome sequencing and comparative genomics.</title>
        <authorList>
            <person name="Benaud N."/>
            <person name="Edwards R.J."/>
            <person name="Amos T.G."/>
            <person name="D'Agostino P.M."/>
            <person name="Gutierrez-Chavez C."/>
            <person name="Montgomery K."/>
            <person name="Nicetic I."/>
            <person name="Ferrari B.C."/>
        </authorList>
    </citation>
    <scope>NUCLEOTIDE SEQUENCE [LARGE SCALE GENOMIC DNA]</scope>
    <source>
        <strain evidence="3 4">SPB151</strain>
    </source>
</reference>
<proteinExistence type="predicted"/>
<dbReference type="GO" id="GO:0008999">
    <property type="term" value="F:protein-N-terminal-alanine acetyltransferase activity"/>
    <property type="evidence" value="ECO:0007669"/>
    <property type="project" value="TreeGrafter"/>
</dbReference>
<dbReference type="SUPFAM" id="SSF55729">
    <property type="entry name" value="Acyl-CoA N-acyltransferases (Nat)"/>
    <property type="match status" value="1"/>
</dbReference>
<dbReference type="AlphaFoldDB" id="A0A7G6X369"/>
<dbReference type="Pfam" id="PF13302">
    <property type="entry name" value="Acetyltransf_3"/>
    <property type="match status" value="1"/>
</dbReference>
<dbReference type="Proteomes" id="UP000515563">
    <property type="component" value="Chromosome"/>
</dbReference>
<dbReference type="GO" id="GO:0005737">
    <property type="term" value="C:cytoplasm"/>
    <property type="evidence" value="ECO:0007669"/>
    <property type="project" value="TreeGrafter"/>
</dbReference>
<dbReference type="KEGG" id="kqi:F1D05_25680"/>
<dbReference type="PANTHER" id="PTHR43441:SF11">
    <property type="entry name" value="RIBOSOMAL-PROTEIN-SERINE ACETYLTRANSFERASE"/>
    <property type="match status" value="1"/>
</dbReference>
<dbReference type="InterPro" id="IPR016181">
    <property type="entry name" value="Acyl_CoA_acyltransferase"/>
</dbReference>
<protein>
    <submittedName>
        <fullName evidence="3">GNAT family N-acetyltransferase</fullName>
    </submittedName>
</protein>
<gene>
    <name evidence="3" type="ORF">F1D05_25680</name>
</gene>
<keyword evidence="3" id="KW-0808">Transferase</keyword>
<evidence type="ECO:0000313" key="3">
    <source>
        <dbReference type="EMBL" id="QNE20684.1"/>
    </source>
</evidence>
<dbReference type="GO" id="GO:1990189">
    <property type="term" value="F:protein N-terminal-serine acetyltransferase activity"/>
    <property type="evidence" value="ECO:0007669"/>
    <property type="project" value="TreeGrafter"/>
</dbReference>
<dbReference type="InterPro" id="IPR000182">
    <property type="entry name" value="GNAT_dom"/>
</dbReference>
<evidence type="ECO:0000313" key="4">
    <source>
        <dbReference type="Proteomes" id="UP000515563"/>
    </source>
</evidence>
<organism evidence="3 4">
    <name type="scientific">Kribbella qitaiheensis</name>
    <dbReference type="NCBI Taxonomy" id="1544730"/>
    <lineage>
        <taxon>Bacteria</taxon>
        <taxon>Bacillati</taxon>
        <taxon>Actinomycetota</taxon>
        <taxon>Actinomycetes</taxon>
        <taxon>Propionibacteriales</taxon>
        <taxon>Kribbellaceae</taxon>
        <taxon>Kribbella</taxon>
    </lineage>
</organism>
<evidence type="ECO:0000256" key="1">
    <source>
        <dbReference type="SAM" id="MobiDB-lite"/>
    </source>
</evidence>
<sequence>MPWRTSAGSAASSAWTSPPPAHLPGNSSAGPRPARLCSRIWPPIRTSADRIRGAFRTRISAGAADRGVEVSTATAALFTLPLGDDAALVLRTAAIADAHFALVEANYRRLAQWFPDAFQEPPVLEVTRANLAEGGQGWLDGSLLPLSIALKEGDGWRLVGWAQLIINKAMRSGEVGYWLDADFVGRGLVTRTVTAILDHAFGQLGLERIGLTATADNLRSRSVAERLGFTLEGVVREAAAFPTERRDVALYGLLAREWRKSVEQTR</sequence>
<keyword evidence="4" id="KW-1185">Reference proteome</keyword>
<feature type="region of interest" description="Disordered" evidence="1">
    <location>
        <begin position="1"/>
        <end position="32"/>
    </location>
</feature>
<dbReference type="InterPro" id="IPR051908">
    <property type="entry name" value="Ribosomal_N-acetyltransferase"/>
</dbReference>
<feature type="compositionally biased region" description="Low complexity" evidence="1">
    <location>
        <begin position="1"/>
        <end position="16"/>
    </location>
</feature>